<name>A0ABR9UVR4_9CHRO</name>
<dbReference type="RefSeq" id="WP_193933822.1">
    <property type="nucleotide sequence ID" value="NZ_CAWPMZ010000090.1"/>
</dbReference>
<protein>
    <recommendedName>
        <fullName evidence="3">Transcriptional regulator</fullName>
    </recommendedName>
</protein>
<dbReference type="EMBL" id="JADEWN010000054">
    <property type="protein sequence ID" value="MBE9192391.1"/>
    <property type="molecule type" value="Genomic_DNA"/>
</dbReference>
<evidence type="ECO:0000313" key="2">
    <source>
        <dbReference type="Proteomes" id="UP000651156"/>
    </source>
</evidence>
<accession>A0ABR9UVR4</accession>
<gene>
    <name evidence="1" type="ORF">IQ230_18980</name>
</gene>
<proteinExistence type="predicted"/>
<evidence type="ECO:0008006" key="3">
    <source>
        <dbReference type="Google" id="ProtNLM"/>
    </source>
</evidence>
<evidence type="ECO:0000313" key="1">
    <source>
        <dbReference type="EMBL" id="MBE9192391.1"/>
    </source>
</evidence>
<dbReference type="Proteomes" id="UP000651156">
    <property type="component" value="Unassembled WGS sequence"/>
</dbReference>
<reference evidence="1 2" key="1">
    <citation type="submission" date="2020-10" db="EMBL/GenBank/DDBJ databases">
        <authorList>
            <person name="Castelo-Branco R."/>
            <person name="Eusebio N."/>
            <person name="Adriana R."/>
            <person name="Vieira A."/>
            <person name="Brugerolle De Fraissinette N."/>
            <person name="Rezende De Castro R."/>
            <person name="Schneider M.P."/>
            <person name="Vasconcelos V."/>
            <person name="Leao P.N."/>
        </authorList>
    </citation>
    <scope>NUCLEOTIDE SEQUENCE [LARGE SCALE GENOMIC DNA]</scope>
    <source>
        <strain evidence="1 2">LEGE 06123</strain>
    </source>
</reference>
<comment type="caution">
    <text evidence="1">The sequence shown here is derived from an EMBL/GenBank/DDBJ whole genome shotgun (WGS) entry which is preliminary data.</text>
</comment>
<sequence length="219" mass="25086">MTDSIQASQQGLNIVERARRKKGWNKLAYIWCDRASISQATLRRFWAGQAIRSENFFSICDAVGVNWEEVADQSIFEETSLASIEEQLLLPYLVEADDISNNKVKANIFSSSYVEETTRLKQVVIRENHHLVALLCNKTEIEAKQTQNIENFLPIQEILLEIIQLISSEQKTNLPNFLNSRILQLIKHLSVSCCLLILDDSSTSDMTKNLIEQLFSHRD</sequence>
<organism evidence="1 2">
    <name type="scientific">Gloeocapsopsis crepidinum LEGE 06123</name>
    <dbReference type="NCBI Taxonomy" id="588587"/>
    <lineage>
        <taxon>Bacteria</taxon>
        <taxon>Bacillati</taxon>
        <taxon>Cyanobacteriota</taxon>
        <taxon>Cyanophyceae</taxon>
        <taxon>Oscillatoriophycideae</taxon>
        <taxon>Chroococcales</taxon>
        <taxon>Chroococcaceae</taxon>
        <taxon>Gloeocapsopsis</taxon>
    </lineage>
</organism>
<keyword evidence="2" id="KW-1185">Reference proteome</keyword>